<evidence type="ECO:0000313" key="1">
    <source>
        <dbReference type="EMBL" id="AEK30768.1"/>
    </source>
</evidence>
<accession>A0A806FS40</accession>
<organism evidence="1 2">
    <name type="scientific">Bifidobacterium animalis subsp. lactis CNCM I-2494</name>
    <dbReference type="NCBI Taxonomy" id="1042403"/>
    <lineage>
        <taxon>Bacteria</taxon>
        <taxon>Bacillati</taxon>
        <taxon>Actinomycetota</taxon>
        <taxon>Actinomycetes</taxon>
        <taxon>Bifidobacteriales</taxon>
        <taxon>Bifidobacteriaceae</taxon>
        <taxon>Bifidobacterium</taxon>
    </lineage>
</organism>
<gene>
    <name evidence="1" type="ORF">BALAC2494_01814</name>
</gene>
<reference evidence="1 2" key="1">
    <citation type="journal article" date="2011" name="J. Bacteriol.">
        <title>Genome Sequence of the Probiotic Strain Bifidobacterium animalis subsp. lactis CNCM I-2494.</title>
        <authorList>
            <person name="Chervaux C."/>
            <person name="Grimaldi C."/>
            <person name="Bolotin A."/>
            <person name="Quinquis B."/>
            <person name="Legrain-Raspaud S."/>
            <person name="van Hylckama Vlieg J.E."/>
            <person name="Denariaz G."/>
            <person name="Smokvina T."/>
        </authorList>
    </citation>
    <scope>NUCLEOTIDE SEQUENCE [LARGE SCALE GENOMIC DNA]</scope>
    <source>
        <strain evidence="1 2">CNCM I-2494</strain>
    </source>
</reference>
<dbReference type="Proteomes" id="UP000008394">
    <property type="component" value="Chromosome"/>
</dbReference>
<protein>
    <submittedName>
        <fullName evidence="1">Uncharacterized protein</fullName>
    </submittedName>
</protein>
<name>A0A806FS40_BIFAN</name>
<proteinExistence type="predicted"/>
<sequence>MRFMQEHIRYMAALHLSGMEGKGKIARIARGLRGTHHFNIGFLHRHDSIIPHTSCHRNAFIMVDQ</sequence>
<dbReference type="AlphaFoldDB" id="A0A806FS40"/>
<dbReference type="EMBL" id="CP002915">
    <property type="protein sequence ID" value="AEK30768.1"/>
    <property type="molecule type" value="Genomic_DNA"/>
</dbReference>
<dbReference type="KEGG" id="bnm:BALAC2494_01814"/>
<evidence type="ECO:0000313" key="2">
    <source>
        <dbReference type="Proteomes" id="UP000008394"/>
    </source>
</evidence>